<dbReference type="GO" id="GO:0008360">
    <property type="term" value="P:regulation of cell shape"/>
    <property type="evidence" value="ECO:0007669"/>
    <property type="project" value="UniProtKB-KW"/>
</dbReference>
<dbReference type="InterPro" id="IPR012907">
    <property type="entry name" value="Peptidase_S11_C"/>
</dbReference>
<comment type="function">
    <text evidence="1">Removes C-terminal D-alanyl residues from sugar-peptide cell wall precursors.</text>
</comment>
<proteinExistence type="inferred from homology"/>
<dbReference type="Proteomes" id="UP000005615">
    <property type="component" value="Unassembled WGS sequence"/>
</dbReference>
<dbReference type="SUPFAM" id="SSF56601">
    <property type="entry name" value="beta-lactamase/transpeptidase-like"/>
    <property type="match status" value="1"/>
</dbReference>
<evidence type="ECO:0000256" key="5">
    <source>
        <dbReference type="ARBA" id="ARBA00022645"/>
    </source>
</evidence>
<comment type="catalytic activity">
    <reaction evidence="12">
        <text>Preferential cleavage: (Ac)2-L-Lys-D-Ala-|-D-Ala. Also transpeptidation of peptidyl-alanyl moieties that are N-acyl substituents of D-alanine.</text>
        <dbReference type="EC" id="3.4.16.4"/>
    </reaction>
</comment>
<evidence type="ECO:0000256" key="8">
    <source>
        <dbReference type="ARBA" id="ARBA00022801"/>
    </source>
</evidence>
<dbReference type="GO" id="GO:0009252">
    <property type="term" value="P:peptidoglycan biosynthetic process"/>
    <property type="evidence" value="ECO:0007669"/>
    <property type="project" value="UniProtKB-UniPathway"/>
</dbReference>
<gene>
    <name evidence="14" type="ORF">IMCC3088_1563</name>
</gene>
<dbReference type="InterPro" id="IPR037167">
    <property type="entry name" value="Peptidase_S11_C_sf"/>
</dbReference>
<dbReference type="PRINTS" id="PR00725">
    <property type="entry name" value="DADACBPTASE1"/>
</dbReference>
<sequence>MQKLLATAAALGFSVSVSAAIIPAPPEVAARAHYLIDATTGYVIAESNANEQLPPASLTKLMTSYVLSYEIERGRVAFDDKVLISENAWAQNPIFKGSSLMWLEPGMEVSISDLEKGIVISSGNDATVAIAEHLAGNETAFADMMNTHAQRLGMNDSYFENSHGLPSPNHLTTAHDLALLAKAIIQDFPTHYQIYAERDYTFNNIKQYNRNTLLGEDPSVDGLKTGYTSEAGYGLVSSAKRGDMRLISVVLGTSSAKTRASETRSLLNYGFRYFETAELLPAEREMEKPEVWMGLADYLSVGVVDAITLTLPRGERRNVAQVVTLNEPLSAPIKRGDEVGRVSLRLDGEQIYEGPVVALHDVEEAGFFARLWDRILMWIDTLLSPEPKE</sequence>
<dbReference type="EC" id="3.4.16.4" evidence="4"/>
<dbReference type="InterPro" id="IPR001967">
    <property type="entry name" value="Peptidase_S11_N"/>
</dbReference>
<protein>
    <recommendedName>
        <fullName evidence="4">serine-type D-Ala-D-Ala carboxypeptidase</fullName>
        <ecNumber evidence="4">3.4.16.4</ecNumber>
    </recommendedName>
</protein>
<dbReference type="GO" id="GO:0006508">
    <property type="term" value="P:proteolysis"/>
    <property type="evidence" value="ECO:0007669"/>
    <property type="project" value="UniProtKB-KW"/>
</dbReference>
<evidence type="ECO:0000256" key="4">
    <source>
        <dbReference type="ARBA" id="ARBA00012448"/>
    </source>
</evidence>
<dbReference type="SUPFAM" id="SSF69189">
    <property type="entry name" value="Penicillin-binding protein associated domain"/>
    <property type="match status" value="1"/>
</dbReference>
<dbReference type="Gene3D" id="3.40.710.10">
    <property type="entry name" value="DD-peptidase/beta-lactamase superfamily"/>
    <property type="match status" value="1"/>
</dbReference>
<evidence type="ECO:0000256" key="11">
    <source>
        <dbReference type="ARBA" id="ARBA00023316"/>
    </source>
</evidence>
<dbReference type="PANTHER" id="PTHR21581">
    <property type="entry name" value="D-ALANYL-D-ALANINE CARBOXYPEPTIDASE"/>
    <property type="match status" value="1"/>
</dbReference>
<evidence type="ECO:0000256" key="10">
    <source>
        <dbReference type="ARBA" id="ARBA00022984"/>
    </source>
</evidence>
<comment type="similarity">
    <text evidence="3 13">Belongs to the peptidase S11 family.</text>
</comment>
<keyword evidence="15" id="KW-1185">Reference proteome</keyword>
<dbReference type="GO" id="GO:0009002">
    <property type="term" value="F:serine-type D-Ala-D-Ala carboxypeptidase activity"/>
    <property type="evidence" value="ECO:0007669"/>
    <property type="project" value="UniProtKB-EC"/>
</dbReference>
<dbReference type="GO" id="GO:0071555">
    <property type="term" value="P:cell wall organization"/>
    <property type="evidence" value="ECO:0007669"/>
    <property type="project" value="UniProtKB-KW"/>
</dbReference>
<comment type="caution">
    <text evidence="14">The sequence shown here is derived from an EMBL/GenBank/DDBJ whole genome shotgun (WGS) entry which is preliminary data.</text>
</comment>
<dbReference type="AlphaFoldDB" id="F3KYG8"/>
<keyword evidence="8" id="KW-0378">Hydrolase</keyword>
<comment type="pathway">
    <text evidence="2">Cell wall biogenesis; peptidoglycan biosynthesis.</text>
</comment>
<evidence type="ECO:0000256" key="9">
    <source>
        <dbReference type="ARBA" id="ARBA00022960"/>
    </source>
</evidence>
<keyword evidence="5 14" id="KW-0121">Carboxypeptidase</keyword>
<dbReference type="eggNOG" id="COG1686">
    <property type="taxonomic scope" value="Bacteria"/>
</dbReference>
<keyword evidence="6" id="KW-0645">Protease</keyword>
<dbReference type="Pfam" id="PF07943">
    <property type="entry name" value="PBP5_C"/>
    <property type="match status" value="1"/>
</dbReference>
<evidence type="ECO:0000256" key="2">
    <source>
        <dbReference type="ARBA" id="ARBA00004752"/>
    </source>
</evidence>
<evidence type="ECO:0000256" key="3">
    <source>
        <dbReference type="ARBA" id="ARBA00007164"/>
    </source>
</evidence>
<keyword evidence="7" id="KW-0732">Signal</keyword>
<keyword evidence="11" id="KW-0961">Cell wall biogenesis/degradation</keyword>
<dbReference type="Gene3D" id="2.60.410.10">
    <property type="entry name" value="D-Ala-D-Ala carboxypeptidase, C-terminal domain"/>
    <property type="match status" value="1"/>
</dbReference>
<dbReference type="OrthoDB" id="9795979at2"/>
<evidence type="ECO:0000256" key="7">
    <source>
        <dbReference type="ARBA" id="ARBA00022729"/>
    </source>
</evidence>
<dbReference type="InterPro" id="IPR012338">
    <property type="entry name" value="Beta-lactam/transpept-like"/>
</dbReference>
<dbReference type="STRING" id="2518989.IMCC3088_1563"/>
<keyword evidence="10" id="KW-0573">Peptidoglycan synthesis</keyword>
<keyword evidence="9" id="KW-0133">Cell shape</keyword>
<evidence type="ECO:0000256" key="13">
    <source>
        <dbReference type="RuleBase" id="RU004016"/>
    </source>
</evidence>
<dbReference type="PANTHER" id="PTHR21581:SF6">
    <property type="entry name" value="TRAFFICKING PROTEIN PARTICLE COMPLEX SUBUNIT 12"/>
    <property type="match status" value="1"/>
</dbReference>
<dbReference type="RefSeq" id="WP_009574446.1">
    <property type="nucleotide sequence ID" value="NZ_AEIG01000003.1"/>
</dbReference>
<reference evidence="14 15" key="1">
    <citation type="journal article" date="2011" name="J. Bacteriol.">
        <title>Genome sequence of strain IMCC3088, a proteorhodopsin-containing marine bacterium belonging to the OM60/NOR5 clade.</title>
        <authorList>
            <person name="Jang Y."/>
            <person name="Oh H.M."/>
            <person name="Kang I."/>
            <person name="Lee K."/>
            <person name="Yang S.J."/>
            <person name="Cho J.C."/>
        </authorList>
    </citation>
    <scope>NUCLEOTIDE SEQUENCE [LARGE SCALE GENOMIC DNA]</scope>
    <source>
        <strain evidence="14 15">IMCC3088</strain>
    </source>
</reference>
<dbReference type="Pfam" id="PF00768">
    <property type="entry name" value="Peptidase_S11"/>
    <property type="match status" value="1"/>
</dbReference>
<dbReference type="UniPathway" id="UPA00219"/>
<dbReference type="SMART" id="SM00936">
    <property type="entry name" value="PBP5_C"/>
    <property type="match status" value="1"/>
</dbReference>
<name>F3KYG8_9GAMM</name>
<evidence type="ECO:0000256" key="1">
    <source>
        <dbReference type="ARBA" id="ARBA00003217"/>
    </source>
</evidence>
<dbReference type="InterPro" id="IPR018044">
    <property type="entry name" value="Peptidase_S11"/>
</dbReference>
<evidence type="ECO:0000313" key="14">
    <source>
        <dbReference type="EMBL" id="EGG30903.1"/>
    </source>
</evidence>
<organism evidence="14 15">
    <name type="scientific">Aequoribacter fuscus</name>
    <dbReference type="NCBI Taxonomy" id="2518989"/>
    <lineage>
        <taxon>Bacteria</taxon>
        <taxon>Pseudomonadati</taxon>
        <taxon>Pseudomonadota</taxon>
        <taxon>Gammaproteobacteria</taxon>
        <taxon>Cellvibrionales</taxon>
        <taxon>Halieaceae</taxon>
        <taxon>Aequoribacter</taxon>
    </lineage>
</organism>
<evidence type="ECO:0000256" key="6">
    <source>
        <dbReference type="ARBA" id="ARBA00022670"/>
    </source>
</evidence>
<accession>F3KYG8</accession>
<evidence type="ECO:0000313" key="15">
    <source>
        <dbReference type="Proteomes" id="UP000005615"/>
    </source>
</evidence>
<evidence type="ECO:0000256" key="12">
    <source>
        <dbReference type="ARBA" id="ARBA00034000"/>
    </source>
</evidence>
<dbReference type="InterPro" id="IPR015956">
    <property type="entry name" value="Peniciliin-bd_prot_C_sf"/>
</dbReference>
<dbReference type="EMBL" id="AEIG01000003">
    <property type="protein sequence ID" value="EGG30903.1"/>
    <property type="molecule type" value="Genomic_DNA"/>
</dbReference>